<evidence type="ECO:0000256" key="10">
    <source>
        <dbReference type="HAMAP-Rule" id="MF_02019"/>
    </source>
</evidence>
<dbReference type="InterPro" id="IPR005863">
    <property type="entry name" value="UDP-N-AcMur_synth"/>
</dbReference>
<dbReference type="UniPathway" id="UPA00219"/>
<accession>A0A399QSE5</accession>
<dbReference type="Gene3D" id="3.40.1390.10">
    <property type="entry name" value="MurE/MurF, N-terminal domain"/>
    <property type="match status" value="1"/>
</dbReference>
<dbReference type="PANTHER" id="PTHR43024:SF1">
    <property type="entry name" value="UDP-N-ACETYLMURAMOYL-TRIPEPTIDE--D-ALANYL-D-ALANINE LIGASE"/>
    <property type="match status" value="1"/>
</dbReference>
<keyword evidence="5 10" id="KW-0067">ATP-binding</keyword>
<evidence type="ECO:0000313" key="16">
    <source>
        <dbReference type="Proteomes" id="UP000265431"/>
    </source>
</evidence>
<evidence type="ECO:0000259" key="13">
    <source>
        <dbReference type="Pfam" id="PF02875"/>
    </source>
</evidence>
<dbReference type="InterPro" id="IPR004101">
    <property type="entry name" value="Mur_ligase_C"/>
</dbReference>
<evidence type="ECO:0000259" key="14">
    <source>
        <dbReference type="Pfam" id="PF08245"/>
    </source>
</evidence>
<comment type="pathway">
    <text evidence="10 11">Cell wall biogenesis; peptidoglycan biosynthesis.</text>
</comment>
<keyword evidence="1 10" id="KW-0963">Cytoplasm</keyword>
<dbReference type="OrthoDB" id="9800958at2"/>
<feature type="domain" description="Mur ligase C-terminal" evidence="13">
    <location>
        <begin position="348"/>
        <end position="458"/>
    </location>
</feature>
<dbReference type="NCBIfam" id="TIGR01143">
    <property type="entry name" value="murF"/>
    <property type="match status" value="1"/>
</dbReference>
<protein>
    <recommendedName>
        <fullName evidence="10 11">UDP-N-acetylmuramoyl-tripeptide--D-alanyl-D-alanine ligase</fullName>
        <ecNumber evidence="10 11">6.3.2.10</ecNumber>
    </recommendedName>
    <alternativeName>
        <fullName evidence="10">D-alanyl-D-alanine-adding enzyme</fullName>
    </alternativeName>
</protein>
<feature type="binding site" evidence="10">
    <location>
        <begin position="109"/>
        <end position="115"/>
    </location>
    <ligand>
        <name>ATP</name>
        <dbReference type="ChEBI" id="CHEBI:30616"/>
    </ligand>
</feature>
<dbReference type="Pfam" id="PF08245">
    <property type="entry name" value="Mur_ligase_M"/>
    <property type="match status" value="1"/>
</dbReference>
<comment type="function">
    <text evidence="10 11">Involved in cell wall formation. Catalyzes the final step in the synthesis of UDP-N-acetylmuramoyl-pentapeptide, the precursor of murein.</text>
</comment>
<dbReference type="InterPro" id="IPR013221">
    <property type="entry name" value="Mur_ligase_cen"/>
</dbReference>
<evidence type="ECO:0000256" key="11">
    <source>
        <dbReference type="RuleBase" id="RU004136"/>
    </source>
</evidence>
<feature type="domain" description="Mur ligase central" evidence="14">
    <location>
        <begin position="107"/>
        <end position="309"/>
    </location>
</feature>
<dbReference type="Gene3D" id="3.40.1190.10">
    <property type="entry name" value="Mur-like, catalytic domain"/>
    <property type="match status" value="1"/>
</dbReference>
<keyword evidence="8 10" id="KW-0131">Cell cycle</keyword>
<name>A0A399QSE5_9PROT</name>
<sequence length="496" mass="52037">MARPLWTSDEIAEATGGRVTGAFETNGVSIDTRSLEEGDLFIALKDVRDGHEFVPAAFEAGASAALVSREVEGASGPLIIVDDVMAALEALGLYARERAKDAVRIAVTGSVGKTSVKEMIARIHRGAGKAHWSVKSFNNHWGVPLTLARMPADTEYAVFEIGMSTPGEIAPRSRMVAPHVSVITKIAPAHLEGLGSIEGVAREKSDIAAGLIEPDGIVVLPAEDELLPVLVDRVRELKPDAAIALFGREGAGAGLDWIANQAGRSWVCLYTSASGMSRIALDTLACKLDVDVNAVGEHWADNVACALLAVGLNSSINLSKAALDLSGYAPPAGRGTAERLVLPGGGEFVLVDDAYNANPESMRAALSSFASREGARHLVALGEMLEVGETSQKEHSALSKPVIDSGAVTAFLAGDGMRPLQASIESQIESHWAEKADALEELVKNSVQDGDILLIKGSNASGMGRLADRLRQWSKTADGQVMDSGPERAAGGRDAV</sequence>
<reference evidence="15 16" key="1">
    <citation type="submission" date="2018-08" db="EMBL/GenBank/DDBJ databases">
        <title>Henriciella mobilis sp. nov., isolated from seawater.</title>
        <authorList>
            <person name="Cheng H."/>
            <person name="Wu Y.-H."/>
            <person name="Xu X.-W."/>
            <person name="Guo L.-L."/>
        </authorList>
    </citation>
    <scope>NUCLEOTIDE SEQUENCE [LARGE SCALE GENOMIC DNA]</scope>
    <source>
        <strain evidence="15 16">CCUG66934</strain>
    </source>
</reference>
<comment type="caution">
    <text evidence="15">The sequence shown here is derived from an EMBL/GenBank/DDBJ whole genome shotgun (WGS) entry which is preliminary data.</text>
</comment>
<dbReference type="InterPro" id="IPR036565">
    <property type="entry name" value="Mur-like_cat_sf"/>
</dbReference>
<keyword evidence="3 10" id="KW-0132">Cell division</keyword>
<dbReference type="GO" id="GO:0051301">
    <property type="term" value="P:cell division"/>
    <property type="evidence" value="ECO:0007669"/>
    <property type="project" value="UniProtKB-KW"/>
</dbReference>
<keyword evidence="6 10" id="KW-0133">Cell shape</keyword>
<dbReference type="GO" id="GO:0009252">
    <property type="term" value="P:peptidoglycan biosynthetic process"/>
    <property type="evidence" value="ECO:0007669"/>
    <property type="project" value="UniProtKB-UniRule"/>
</dbReference>
<dbReference type="GO" id="GO:0005524">
    <property type="term" value="F:ATP binding"/>
    <property type="evidence" value="ECO:0007669"/>
    <property type="project" value="UniProtKB-UniRule"/>
</dbReference>
<dbReference type="SUPFAM" id="SSF53244">
    <property type="entry name" value="MurD-like peptide ligases, peptide-binding domain"/>
    <property type="match status" value="1"/>
</dbReference>
<dbReference type="GO" id="GO:0005737">
    <property type="term" value="C:cytoplasm"/>
    <property type="evidence" value="ECO:0007669"/>
    <property type="project" value="UniProtKB-SubCell"/>
</dbReference>
<dbReference type="HAMAP" id="MF_02019">
    <property type="entry name" value="MurF"/>
    <property type="match status" value="1"/>
</dbReference>
<dbReference type="InterPro" id="IPR036615">
    <property type="entry name" value="Mur_ligase_C_dom_sf"/>
</dbReference>
<evidence type="ECO:0000256" key="8">
    <source>
        <dbReference type="ARBA" id="ARBA00023306"/>
    </source>
</evidence>
<evidence type="ECO:0000256" key="5">
    <source>
        <dbReference type="ARBA" id="ARBA00022840"/>
    </source>
</evidence>
<dbReference type="EC" id="6.3.2.10" evidence="10 11"/>
<dbReference type="GO" id="GO:0047480">
    <property type="term" value="F:UDP-N-acetylmuramoyl-tripeptide-D-alanyl-D-alanine ligase activity"/>
    <property type="evidence" value="ECO:0007669"/>
    <property type="project" value="UniProtKB-UniRule"/>
</dbReference>
<dbReference type="SUPFAM" id="SSF53623">
    <property type="entry name" value="MurD-like peptide ligases, catalytic domain"/>
    <property type="match status" value="1"/>
</dbReference>
<keyword evidence="2 10" id="KW-0436">Ligase</keyword>
<feature type="region of interest" description="Disordered" evidence="12">
    <location>
        <begin position="476"/>
        <end position="496"/>
    </location>
</feature>
<dbReference type="GO" id="GO:0008766">
    <property type="term" value="F:UDP-N-acetylmuramoylalanyl-D-glutamyl-2,6-diaminopimelate-D-alanyl-D-alanine ligase activity"/>
    <property type="evidence" value="ECO:0007669"/>
    <property type="project" value="RHEA"/>
</dbReference>
<gene>
    <name evidence="10" type="primary">murF</name>
    <name evidence="15" type="ORF">D1224_13900</name>
</gene>
<proteinExistence type="inferred from homology"/>
<keyword evidence="9 10" id="KW-0961">Cell wall biogenesis/degradation</keyword>
<dbReference type="InterPro" id="IPR035911">
    <property type="entry name" value="MurE/MurF_N"/>
</dbReference>
<evidence type="ECO:0000256" key="3">
    <source>
        <dbReference type="ARBA" id="ARBA00022618"/>
    </source>
</evidence>
<dbReference type="Gene3D" id="3.90.190.20">
    <property type="entry name" value="Mur ligase, C-terminal domain"/>
    <property type="match status" value="1"/>
</dbReference>
<dbReference type="EMBL" id="QWGB01000009">
    <property type="protein sequence ID" value="RIJ21401.1"/>
    <property type="molecule type" value="Genomic_DNA"/>
</dbReference>
<dbReference type="GO" id="GO:0071555">
    <property type="term" value="P:cell wall organization"/>
    <property type="evidence" value="ECO:0007669"/>
    <property type="project" value="UniProtKB-KW"/>
</dbReference>
<evidence type="ECO:0000256" key="7">
    <source>
        <dbReference type="ARBA" id="ARBA00022984"/>
    </source>
</evidence>
<comment type="similarity">
    <text evidence="10">Belongs to the MurCDEF family. MurF subfamily.</text>
</comment>
<dbReference type="GO" id="GO:0008360">
    <property type="term" value="P:regulation of cell shape"/>
    <property type="evidence" value="ECO:0007669"/>
    <property type="project" value="UniProtKB-KW"/>
</dbReference>
<comment type="catalytic activity">
    <reaction evidence="10 11">
        <text>D-alanyl-D-alanine + UDP-N-acetyl-alpha-D-muramoyl-L-alanyl-gamma-D-glutamyl-meso-2,6-diaminopimelate + ATP = UDP-N-acetyl-alpha-D-muramoyl-L-alanyl-gamma-D-glutamyl-meso-2,6-diaminopimeloyl-D-alanyl-D-alanine + ADP + phosphate + H(+)</text>
        <dbReference type="Rhea" id="RHEA:28374"/>
        <dbReference type="ChEBI" id="CHEBI:15378"/>
        <dbReference type="ChEBI" id="CHEBI:30616"/>
        <dbReference type="ChEBI" id="CHEBI:43474"/>
        <dbReference type="ChEBI" id="CHEBI:57822"/>
        <dbReference type="ChEBI" id="CHEBI:61386"/>
        <dbReference type="ChEBI" id="CHEBI:83905"/>
        <dbReference type="ChEBI" id="CHEBI:456216"/>
        <dbReference type="EC" id="6.3.2.10"/>
    </reaction>
</comment>
<keyword evidence="7 10" id="KW-0573">Peptidoglycan synthesis</keyword>
<keyword evidence="4 10" id="KW-0547">Nucleotide-binding</keyword>
<evidence type="ECO:0000256" key="2">
    <source>
        <dbReference type="ARBA" id="ARBA00022598"/>
    </source>
</evidence>
<dbReference type="AlphaFoldDB" id="A0A399QSE5"/>
<evidence type="ECO:0000256" key="4">
    <source>
        <dbReference type="ARBA" id="ARBA00022741"/>
    </source>
</evidence>
<dbReference type="Proteomes" id="UP000265431">
    <property type="component" value="Unassembled WGS sequence"/>
</dbReference>
<dbReference type="RefSeq" id="WP_119380553.1">
    <property type="nucleotide sequence ID" value="NZ_QWGB01000009.1"/>
</dbReference>
<dbReference type="SUPFAM" id="SSF63418">
    <property type="entry name" value="MurE/MurF N-terminal domain"/>
    <property type="match status" value="1"/>
</dbReference>
<evidence type="ECO:0000256" key="9">
    <source>
        <dbReference type="ARBA" id="ARBA00023316"/>
    </source>
</evidence>
<comment type="subcellular location">
    <subcellularLocation>
        <location evidence="10 11">Cytoplasm</location>
    </subcellularLocation>
</comment>
<dbReference type="InterPro" id="IPR051046">
    <property type="entry name" value="MurCDEF_CellWall_CoF430Synth"/>
</dbReference>
<evidence type="ECO:0000256" key="12">
    <source>
        <dbReference type="SAM" id="MobiDB-lite"/>
    </source>
</evidence>
<evidence type="ECO:0000256" key="1">
    <source>
        <dbReference type="ARBA" id="ARBA00022490"/>
    </source>
</evidence>
<dbReference type="PANTHER" id="PTHR43024">
    <property type="entry name" value="UDP-N-ACETYLMURAMOYL-TRIPEPTIDE--D-ALANYL-D-ALANINE LIGASE"/>
    <property type="match status" value="1"/>
</dbReference>
<evidence type="ECO:0000256" key="6">
    <source>
        <dbReference type="ARBA" id="ARBA00022960"/>
    </source>
</evidence>
<organism evidence="15 16">
    <name type="scientific">Henriciella barbarensis</name>
    <dbReference type="NCBI Taxonomy" id="86342"/>
    <lineage>
        <taxon>Bacteria</taxon>
        <taxon>Pseudomonadati</taxon>
        <taxon>Pseudomonadota</taxon>
        <taxon>Alphaproteobacteria</taxon>
        <taxon>Hyphomonadales</taxon>
        <taxon>Hyphomonadaceae</taxon>
        <taxon>Henriciella</taxon>
    </lineage>
</organism>
<dbReference type="Pfam" id="PF02875">
    <property type="entry name" value="Mur_ligase_C"/>
    <property type="match status" value="1"/>
</dbReference>
<evidence type="ECO:0000313" key="15">
    <source>
        <dbReference type="EMBL" id="RIJ21401.1"/>
    </source>
</evidence>
<keyword evidence="16" id="KW-1185">Reference proteome</keyword>